<evidence type="ECO:0000313" key="1">
    <source>
        <dbReference type="EMBL" id="KTB31381.1"/>
    </source>
</evidence>
<evidence type="ECO:0008006" key="3">
    <source>
        <dbReference type="Google" id="ProtNLM"/>
    </source>
</evidence>
<dbReference type="Proteomes" id="UP000054988">
    <property type="component" value="Unassembled WGS sequence"/>
</dbReference>
<name>A0A0W0F4Y3_MONRR</name>
<dbReference type="SUPFAM" id="SSF56112">
    <property type="entry name" value="Protein kinase-like (PK-like)"/>
    <property type="match status" value="1"/>
</dbReference>
<dbReference type="Gene3D" id="1.10.510.10">
    <property type="entry name" value="Transferase(Phosphotransferase) domain 1"/>
    <property type="match status" value="1"/>
</dbReference>
<proteinExistence type="predicted"/>
<dbReference type="AlphaFoldDB" id="A0A0W0F4Y3"/>
<sequence length="303" mass="34388">MNSFSKKGINYAADTNQVGWDPGLQMVSPKQVLASGQKRYAKYDDSVVVKYPVADAVCLENGSHVIVKHIASPAHSKRPSQELDILNLASPELKNHPQNPCPLLITSFPLENPDNKGLSFIRQMLEALVFFHDRNIAHRDIRLQNIIMDTSLYPNGMNPLVNLSVFKKDLPHESKHLDRIDTNSQDDRAWVINDGAALMLDEFYTLDGEVVLAPHDPFKADALQLGAFLDFAFAKDPDPDGERTEASKSDIIRYQDGRFKKHRAPSTEHRAPSFRFLISLKLNRTLLTEIKKYPPNYWITDRR</sequence>
<dbReference type="EMBL" id="LATX01002330">
    <property type="protein sequence ID" value="KTB31381.1"/>
    <property type="molecule type" value="Genomic_DNA"/>
</dbReference>
<protein>
    <recommendedName>
        <fullName evidence="3">Protein kinase domain-containing protein</fullName>
    </recommendedName>
</protein>
<dbReference type="InterPro" id="IPR011009">
    <property type="entry name" value="Kinase-like_dom_sf"/>
</dbReference>
<organism evidence="1 2">
    <name type="scientific">Moniliophthora roreri</name>
    <name type="common">Frosty pod rot fungus</name>
    <name type="synonym">Monilia roreri</name>
    <dbReference type="NCBI Taxonomy" id="221103"/>
    <lineage>
        <taxon>Eukaryota</taxon>
        <taxon>Fungi</taxon>
        <taxon>Dikarya</taxon>
        <taxon>Basidiomycota</taxon>
        <taxon>Agaricomycotina</taxon>
        <taxon>Agaricomycetes</taxon>
        <taxon>Agaricomycetidae</taxon>
        <taxon>Agaricales</taxon>
        <taxon>Marasmiineae</taxon>
        <taxon>Marasmiaceae</taxon>
        <taxon>Moniliophthora</taxon>
    </lineage>
</organism>
<evidence type="ECO:0000313" key="2">
    <source>
        <dbReference type="Proteomes" id="UP000054988"/>
    </source>
</evidence>
<comment type="caution">
    <text evidence="1">The sequence shown here is derived from an EMBL/GenBank/DDBJ whole genome shotgun (WGS) entry which is preliminary data.</text>
</comment>
<reference evidence="1 2" key="1">
    <citation type="submission" date="2015-12" db="EMBL/GenBank/DDBJ databases">
        <title>Draft genome sequence of Moniliophthora roreri, the causal agent of frosty pod rot of cacao.</title>
        <authorList>
            <person name="Aime M.C."/>
            <person name="Diaz-Valderrama J.R."/>
            <person name="Kijpornyongpan T."/>
            <person name="Phillips-Mora W."/>
        </authorList>
    </citation>
    <scope>NUCLEOTIDE SEQUENCE [LARGE SCALE GENOMIC DNA]</scope>
    <source>
        <strain evidence="1 2">MCA 2952</strain>
    </source>
</reference>
<gene>
    <name evidence="1" type="ORF">WG66_16061</name>
</gene>
<accession>A0A0W0F4Y3</accession>